<reference evidence="3" key="1">
    <citation type="journal article" date="2019" name="Int. J. Syst. Evol. Microbiol.">
        <title>The Global Catalogue of Microorganisms (GCM) 10K type strain sequencing project: providing services to taxonomists for standard genome sequencing and annotation.</title>
        <authorList>
            <consortium name="The Broad Institute Genomics Platform"/>
            <consortium name="The Broad Institute Genome Sequencing Center for Infectious Disease"/>
            <person name="Wu L."/>
            <person name="Ma J."/>
        </authorList>
    </citation>
    <scope>NUCLEOTIDE SEQUENCE [LARGE SCALE GENOMIC DNA]</scope>
    <source>
        <strain evidence="3">CCUG 46385</strain>
    </source>
</reference>
<evidence type="ECO:0000313" key="3">
    <source>
        <dbReference type="Proteomes" id="UP001595916"/>
    </source>
</evidence>
<dbReference type="SUPFAM" id="SSF55729">
    <property type="entry name" value="Acyl-CoA N-acyltransferases (Nat)"/>
    <property type="match status" value="1"/>
</dbReference>
<proteinExistence type="predicted"/>
<evidence type="ECO:0000313" key="2">
    <source>
        <dbReference type="EMBL" id="MFC4805200.1"/>
    </source>
</evidence>
<dbReference type="GO" id="GO:0016746">
    <property type="term" value="F:acyltransferase activity"/>
    <property type="evidence" value="ECO:0007669"/>
    <property type="project" value="UniProtKB-KW"/>
</dbReference>
<evidence type="ECO:0000259" key="1">
    <source>
        <dbReference type="PROSITE" id="PS51186"/>
    </source>
</evidence>
<dbReference type="PROSITE" id="PS51186">
    <property type="entry name" value="GNAT"/>
    <property type="match status" value="1"/>
</dbReference>
<sequence length="157" mass="18673">MGLQVLEIPKERLGDIREMWEKNREFHSRTSEYFGYCYENLDFDSRMRAFLEMREEDVKISGGYNEDGKLVGYAMSAIEGSKGELITLYIDEEYRRRNLATILCNLHIRWFREKRCKEIVVHVLNNNKGAIEFYGLMGFQRDILEMRIPLKESSEQL</sequence>
<dbReference type="Proteomes" id="UP001595916">
    <property type="component" value="Unassembled WGS sequence"/>
</dbReference>
<name>A0ABV9QN30_9FIRM</name>
<dbReference type="EMBL" id="JBHSHL010000038">
    <property type="protein sequence ID" value="MFC4805200.1"/>
    <property type="molecule type" value="Genomic_DNA"/>
</dbReference>
<protein>
    <submittedName>
        <fullName evidence="2">GNAT family N-acetyltransferase</fullName>
        <ecNumber evidence="2">2.3.-.-</ecNumber>
    </submittedName>
</protein>
<dbReference type="Pfam" id="PF00583">
    <property type="entry name" value="Acetyltransf_1"/>
    <property type="match status" value="1"/>
</dbReference>
<accession>A0ABV9QN30</accession>
<comment type="caution">
    <text evidence="2">The sequence shown here is derived from an EMBL/GenBank/DDBJ whole genome shotgun (WGS) entry which is preliminary data.</text>
</comment>
<keyword evidence="2" id="KW-0012">Acyltransferase</keyword>
<organism evidence="2 3">
    <name type="scientific">Filifactor villosus</name>
    <dbReference type="NCBI Taxonomy" id="29374"/>
    <lineage>
        <taxon>Bacteria</taxon>
        <taxon>Bacillati</taxon>
        <taxon>Bacillota</taxon>
        <taxon>Clostridia</taxon>
        <taxon>Peptostreptococcales</taxon>
        <taxon>Filifactoraceae</taxon>
        <taxon>Filifactor</taxon>
    </lineage>
</organism>
<dbReference type="InterPro" id="IPR016181">
    <property type="entry name" value="Acyl_CoA_acyltransferase"/>
</dbReference>
<dbReference type="CDD" id="cd04301">
    <property type="entry name" value="NAT_SF"/>
    <property type="match status" value="1"/>
</dbReference>
<dbReference type="InterPro" id="IPR000182">
    <property type="entry name" value="GNAT_dom"/>
</dbReference>
<keyword evidence="2" id="KW-0808">Transferase</keyword>
<feature type="domain" description="N-acetyltransferase" evidence="1">
    <location>
        <begin position="6"/>
        <end position="157"/>
    </location>
</feature>
<keyword evidence="3" id="KW-1185">Reference proteome</keyword>
<dbReference type="Gene3D" id="3.40.630.30">
    <property type="match status" value="1"/>
</dbReference>
<dbReference type="EC" id="2.3.-.-" evidence="2"/>
<dbReference type="RefSeq" id="WP_379788749.1">
    <property type="nucleotide sequence ID" value="NZ_JBHSHL010000038.1"/>
</dbReference>
<gene>
    <name evidence="2" type="ORF">ACFO4R_08905</name>
</gene>